<dbReference type="RefSeq" id="WP_119640301.1">
    <property type="nucleotide sequence ID" value="NZ_QXFJ01000023.1"/>
</dbReference>
<accession>A0A418N7B1</accession>
<reference evidence="3 5" key="2">
    <citation type="submission" date="2019-07" db="EMBL/GenBank/DDBJ databases">
        <title>Draft genome of two Muricauda strains isolated from deep sea.</title>
        <authorList>
            <person name="Sun C."/>
        </authorList>
    </citation>
    <scope>NUCLEOTIDE SEQUENCE [LARGE SCALE GENOMIC DNA]</scope>
    <source>
        <strain evidence="3 5">NH166</strain>
    </source>
</reference>
<gene>
    <name evidence="2" type="ORF">D2U88_09760</name>
    <name evidence="3" type="ORF">FQ019_09685</name>
</gene>
<dbReference type="EMBL" id="VNWL01000022">
    <property type="protein sequence ID" value="TXK02078.1"/>
    <property type="molecule type" value="Genomic_DNA"/>
</dbReference>
<feature type="domain" description="GyrI-like small molecule binding" evidence="1">
    <location>
        <begin position="165"/>
        <end position="295"/>
    </location>
</feature>
<dbReference type="Gene3D" id="3.20.80.10">
    <property type="entry name" value="Regulatory factor, effector binding domain"/>
    <property type="match status" value="1"/>
</dbReference>
<name>A0A418N7B1_9FLAO</name>
<dbReference type="InterPro" id="IPR011256">
    <property type="entry name" value="Reg_factor_effector_dom_sf"/>
</dbReference>
<sequence length="299" mass="35078">MRKILSIIVALFLVSMIWYLFLKPQDYQVSFNARTIPGTIYESVKAWNRTLDSFAPVTFESPMHFTQKIFANDSVHLYDWEITKVHDSLSKVTVNIKDEENSLQNKLDVIFSDNDFEKGSRKRLISFNEFLNDHLKKFKVSEIEQAETFTTFCACVFLKTAPEQKAAGIMANYPFLNSILFENDVKLNGPPFVEVLDWDLKKDSLSYNFCYPIIRSEKLPEHPSITYKRIFQKKALKTIYNGNYITSDRAWYYLLDYAKEHNIPVEEKPIEVFYNNPNMGGNELEWKTEVYMPLKETDE</sequence>
<dbReference type="AlphaFoldDB" id="A0A418N7B1"/>
<dbReference type="InterPro" id="IPR029442">
    <property type="entry name" value="GyrI-like"/>
</dbReference>
<evidence type="ECO:0000313" key="2">
    <source>
        <dbReference type="EMBL" id="RIV70643.1"/>
    </source>
</evidence>
<reference evidence="2 4" key="1">
    <citation type="submission" date="2018-08" db="EMBL/GenBank/DDBJ databases">
        <title>Proposal of Muricauda 72 sp.nov. and Muricauda NH166 sp.nov., isolated from seawater.</title>
        <authorList>
            <person name="Cheng H."/>
            <person name="Wu Y.-H."/>
            <person name="Guo L.-L."/>
            <person name="Xu X.-W."/>
        </authorList>
    </citation>
    <scope>NUCLEOTIDE SEQUENCE [LARGE SCALE GENOMIC DNA]</scope>
    <source>
        <strain evidence="2 4">NH166</strain>
    </source>
</reference>
<evidence type="ECO:0000313" key="4">
    <source>
        <dbReference type="Proteomes" id="UP000284189"/>
    </source>
</evidence>
<organism evidence="2 4">
    <name type="scientific">Flagellimonas aequoris</name>
    <dbReference type="NCBI Taxonomy" id="2306997"/>
    <lineage>
        <taxon>Bacteria</taxon>
        <taxon>Pseudomonadati</taxon>
        <taxon>Bacteroidota</taxon>
        <taxon>Flavobacteriia</taxon>
        <taxon>Flavobacteriales</taxon>
        <taxon>Flavobacteriaceae</taxon>
        <taxon>Flagellimonas</taxon>
    </lineage>
</organism>
<dbReference type="Proteomes" id="UP000321528">
    <property type="component" value="Unassembled WGS sequence"/>
</dbReference>
<evidence type="ECO:0000313" key="3">
    <source>
        <dbReference type="EMBL" id="TXK02078.1"/>
    </source>
</evidence>
<proteinExistence type="predicted"/>
<evidence type="ECO:0000313" key="5">
    <source>
        <dbReference type="Proteomes" id="UP000321528"/>
    </source>
</evidence>
<comment type="caution">
    <text evidence="2">The sequence shown here is derived from an EMBL/GenBank/DDBJ whole genome shotgun (WGS) entry which is preliminary data.</text>
</comment>
<dbReference type="OrthoDB" id="1421367at2"/>
<dbReference type="Proteomes" id="UP000284189">
    <property type="component" value="Unassembled WGS sequence"/>
</dbReference>
<protein>
    <submittedName>
        <fullName evidence="2">AraC family transcriptional regulator</fullName>
    </submittedName>
    <submittedName>
        <fullName evidence="3">GyrI-like domain-containing protein</fullName>
    </submittedName>
</protein>
<evidence type="ECO:0000259" key="1">
    <source>
        <dbReference type="Pfam" id="PF06445"/>
    </source>
</evidence>
<dbReference type="SUPFAM" id="SSF55136">
    <property type="entry name" value="Probable bacterial effector-binding domain"/>
    <property type="match status" value="1"/>
</dbReference>
<keyword evidence="5" id="KW-1185">Reference proteome</keyword>
<dbReference type="Pfam" id="PF06445">
    <property type="entry name" value="GyrI-like"/>
    <property type="match status" value="1"/>
</dbReference>
<dbReference type="EMBL" id="QXFJ01000023">
    <property type="protein sequence ID" value="RIV70643.1"/>
    <property type="molecule type" value="Genomic_DNA"/>
</dbReference>